<comment type="caution">
    <text evidence="2">The sequence shown here is derived from an EMBL/GenBank/DDBJ whole genome shotgun (WGS) entry which is preliminary data.</text>
</comment>
<evidence type="ECO:0000256" key="1">
    <source>
        <dbReference type="SAM" id="Phobius"/>
    </source>
</evidence>
<keyword evidence="1" id="KW-0812">Transmembrane</keyword>
<feature type="transmembrane region" description="Helical" evidence="1">
    <location>
        <begin position="7"/>
        <end position="27"/>
    </location>
</feature>
<accession>A0A4V3E2J0</accession>
<evidence type="ECO:0000313" key="2">
    <source>
        <dbReference type="EMBL" id="TDS17368.1"/>
    </source>
</evidence>
<dbReference type="AlphaFoldDB" id="A0A4V3E2J0"/>
<protein>
    <submittedName>
        <fullName evidence="2">Uncharacterized protein</fullName>
    </submittedName>
</protein>
<organism evidence="2 3">
    <name type="scientific">Sphingobacterium paludis</name>
    <dbReference type="NCBI Taxonomy" id="1476465"/>
    <lineage>
        <taxon>Bacteria</taxon>
        <taxon>Pseudomonadati</taxon>
        <taxon>Bacteroidota</taxon>
        <taxon>Sphingobacteriia</taxon>
        <taxon>Sphingobacteriales</taxon>
        <taxon>Sphingobacteriaceae</taxon>
        <taxon>Sphingobacterium</taxon>
    </lineage>
</organism>
<keyword evidence="1" id="KW-0472">Membrane</keyword>
<sequence length="105" mass="12594">MRYKLYLYYFKSTLLVNLFISFLFSALVPLRPSYHPVPFFVSFSFFFITLGYGMTLLAFHYFGKRTRYLYFNRQISLVRLYGYGFIANIALVLLLHIILKMAWTK</sequence>
<feature type="transmembrane region" description="Helical" evidence="1">
    <location>
        <begin position="80"/>
        <end position="99"/>
    </location>
</feature>
<dbReference type="Proteomes" id="UP000294752">
    <property type="component" value="Unassembled WGS sequence"/>
</dbReference>
<proteinExistence type="predicted"/>
<name>A0A4V3E2J0_9SPHI</name>
<feature type="transmembrane region" description="Helical" evidence="1">
    <location>
        <begin position="39"/>
        <end position="59"/>
    </location>
</feature>
<keyword evidence="3" id="KW-1185">Reference proteome</keyword>
<reference evidence="2 3" key="1">
    <citation type="submission" date="2019-03" db="EMBL/GenBank/DDBJ databases">
        <title>Genomic Encyclopedia of Type Strains, Phase III (KMG-III): the genomes of soil and plant-associated and newly described type strains.</title>
        <authorList>
            <person name="Whitman W."/>
        </authorList>
    </citation>
    <scope>NUCLEOTIDE SEQUENCE [LARGE SCALE GENOMIC DNA]</scope>
    <source>
        <strain evidence="2 3">CGMCC 1.12801</strain>
    </source>
</reference>
<evidence type="ECO:0000313" key="3">
    <source>
        <dbReference type="Proteomes" id="UP000294752"/>
    </source>
</evidence>
<dbReference type="EMBL" id="SNZV01000001">
    <property type="protein sequence ID" value="TDS17368.1"/>
    <property type="molecule type" value="Genomic_DNA"/>
</dbReference>
<keyword evidence="1" id="KW-1133">Transmembrane helix</keyword>
<gene>
    <name evidence="2" type="ORF">B0I21_101233</name>
</gene>